<accession>A0ABR4AK62</accession>
<proteinExistence type="predicted"/>
<sequence>MAWSPKGPQKAPEVPRRPDWKANCIVVAAQGSLRATLEAIHQTSTRWANNFDNNFRPMKRQIEELDVAEDDYIGLIWLFSDHPPRPTVPTAEDYNKVQKQLVKHFPYFHLVMFHESWNDSADKLEQTHIGMATELLRHHSIPRRAMQMVDDNGDLGMSNLSITSQTAKRKELEGILNTMFGP</sequence>
<dbReference type="EMBL" id="JBEFKJ010000008">
    <property type="protein sequence ID" value="KAL2045062.1"/>
    <property type="molecule type" value="Genomic_DNA"/>
</dbReference>
<comment type="caution">
    <text evidence="1">The sequence shown here is derived from an EMBL/GenBank/DDBJ whole genome shotgun (WGS) entry which is preliminary data.</text>
</comment>
<keyword evidence="2" id="KW-1185">Reference proteome</keyword>
<name>A0ABR4AK62_9LECA</name>
<protein>
    <submittedName>
        <fullName evidence="1">Uncharacterized protein</fullName>
    </submittedName>
</protein>
<dbReference type="Proteomes" id="UP001590950">
    <property type="component" value="Unassembled WGS sequence"/>
</dbReference>
<reference evidence="1 2" key="1">
    <citation type="submission" date="2024-09" db="EMBL/GenBank/DDBJ databases">
        <title>Rethinking Asexuality: The Enigmatic Case of Functional Sexual Genes in Lepraria (Stereocaulaceae).</title>
        <authorList>
            <person name="Doellman M."/>
            <person name="Sun Y."/>
            <person name="Barcenas-Pena A."/>
            <person name="Lumbsch H.T."/>
            <person name="Grewe F."/>
        </authorList>
    </citation>
    <scope>NUCLEOTIDE SEQUENCE [LARGE SCALE GENOMIC DNA]</scope>
    <source>
        <strain evidence="1 2">Mercado 3170</strain>
    </source>
</reference>
<gene>
    <name evidence="1" type="ORF">N7G274_002837</name>
</gene>
<evidence type="ECO:0000313" key="1">
    <source>
        <dbReference type="EMBL" id="KAL2045062.1"/>
    </source>
</evidence>
<organism evidence="1 2">
    <name type="scientific">Stereocaulon virgatum</name>
    <dbReference type="NCBI Taxonomy" id="373712"/>
    <lineage>
        <taxon>Eukaryota</taxon>
        <taxon>Fungi</taxon>
        <taxon>Dikarya</taxon>
        <taxon>Ascomycota</taxon>
        <taxon>Pezizomycotina</taxon>
        <taxon>Lecanoromycetes</taxon>
        <taxon>OSLEUM clade</taxon>
        <taxon>Lecanoromycetidae</taxon>
        <taxon>Lecanorales</taxon>
        <taxon>Lecanorineae</taxon>
        <taxon>Stereocaulaceae</taxon>
        <taxon>Stereocaulon</taxon>
    </lineage>
</organism>
<evidence type="ECO:0000313" key="2">
    <source>
        <dbReference type="Proteomes" id="UP001590950"/>
    </source>
</evidence>